<evidence type="ECO:0008006" key="7">
    <source>
        <dbReference type="Google" id="ProtNLM"/>
    </source>
</evidence>
<dbReference type="InterPro" id="IPR011993">
    <property type="entry name" value="PH-like_dom_sf"/>
</dbReference>
<evidence type="ECO:0000256" key="1">
    <source>
        <dbReference type="SAM" id="Coils"/>
    </source>
</evidence>
<dbReference type="PANTHER" id="PTHR10663:SF405">
    <property type="entry name" value="ARF GUANINE NUCLEOTIDE EXCHANGE FACTOR SYT1"/>
    <property type="match status" value="1"/>
</dbReference>
<dbReference type="GO" id="GO:0005085">
    <property type="term" value="F:guanyl-nucleotide exchange factor activity"/>
    <property type="evidence" value="ECO:0007669"/>
    <property type="project" value="InterPro"/>
</dbReference>
<feature type="compositionally biased region" description="Polar residues" evidence="2">
    <location>
        <begin position="366"/>
        <end position="375"/>
    </location>
</feature>
<dbReference type="Gene3D" id="2.30.29.30">
    <property type="entry name" value="Pleckstrin-homology domain (PH domain)/Phosphotyrosine-binding domain (PTB)"/>
    <property type="match status" value="1"/>
</dbReference>
<feature type="coiled-coil region" evidence="1">
    <location>
        <begin position="936"/>
        <end position="967"/>
    </location>
</feature>
<feature type="region of interest" description="Disordered" evidence="2">
    <location>
        <begin position="141"/>
        <end position="338"/>
    </location>
</feature>
<dbReference type="SMART" id="SM00233">
    <property type="entry name" value="PH"/>
    <property type="match status" value="1"/>
</dbReference>
<feature type="region of interest" description="Disordered" evidence="2">
    <location>
        <begin position="889"/>
        <end position="914"/>
    </location>
</feature>
<dbReference type="Gene3D" id="1.10.1000.11">
    <property type="entry name" value="Arf Nucleotide-binding Site Opener,domain 2"/>
    <property type="match status" value="1"/>
</dbReference>
<dbReference type="EMBL" id="MU004186">
    <property type="protein sequence ID" value="KAF2497682.1"/>
    <property type="molecule type" value="Genomic_DNA"/>
</dbReference>
<dbReference type="Pfam" id="PF00169">
    <property type="entry name" value="PH"/>
    <property type="match status" value="1"/>
</dbReference>
<feature type="compositionally biased region" description="Basic and acidic residues" evidence="2">
    <location>
        <begin position="1082"/>
        <end position="1101"/>
    </location>
</feature>
<feature type="compositionally biased region" description="Polar residues" evidence="2">
    <location>
        <begin position="1129"/>
        <end position="1143"/>
    </location>
</feature>
<dbReference type="GO" id="GO:0032012">
    <property type="term" value="P:regulation of ARF protein signal transduction"/>
    <property type="evidence" value="ECO:0007669"/>
    <property type="project" value="InterPro"/>
</dbReference>
<feature type="compositionally biased region" description="Polar residues" evidence="2">
    <location>
        <begin position="902"/>
        <end position="914"/>
    </location>
</feature>
<feature type="compositionally biased region" description="Polar residues" evidence="2">
    <location>
        <begin position="1363"/>
        <end position="1382"/>
    </location>
</feature>
<protein>
    <recommendedName>
        <fullName evidence="7">Protein transport protein sec73</fullName>
    </recommendedName>
</protein>
<feature type="compositionally biased region" description="Basic residues" evidence="2">
    <location>
        <begin position="1403"/>
        <end position="1412"/>
    </location>
</feature>
<evidence type="ECO:0000259" key="3">
    <source>
        <dbReference type="PROSITE" id="PS50003"/>
    </source>
</evidence>
<dbReference type="Proteomes" id="UP000799750">
    <property type="component" value="Unassembled WGS sequence"/>
</dbReference>
<proteinExistence type="predicted"/>
<dbReference type="SUPFAM" id="SSF48425">
    <property type="entry name" value="Sec7 domain"/>
    <property type="match status" value="1"/>
</dbReference>
<feature type="compositionally biased region" description="Low complexity" evidence="2">
    <location>
        <begin position="285"/>
        <end position="308"/>
    </location>
</feature>
<dbReference type="SUPFAM" id="SSF50729">
    <property type="entry name" value="PH domain-like"/>
    <property type="match status" value="1"/>
</dbReference>
<dbReference type="InterPro" id="IPR023394">
    <property type="entry name" value="Sec7_C_sf"/>
</dbReference>
<evidence type="ECO:0000313" key="6">
    <source>
        <dbReference type="Proteomes" id="UP000799750"/>
    </source>
</evidence>
<feature type="compositionally biased region" description="Polar residues" evidence="2">
    <location>
        <begin position="1032"/>
        <end position="1041"/>
    </location>
</feature>
<dbReference type="Pfam" id="PF01369">
    <property type="entry name" value="Sec7"/>
    <property type="match status" value="1"/>
</dbReference>
<evidence type="ECO:0000256" key="2">
    <source>
        <dbReference type="SAM" id="MobiDB-lite"/>
    </source>
</evidence>
<dbReference type="CDD" id="cd00821">
    <property type="entry name" value="PH"/>
    <property type="match status" value="1"/>
</dbReference>
<gene>
    <name evidence="5" type="ORF">BU16DRAFT_559419</name>
</gene>
<organism evidence="5 6">
    <name type="scientific">Lophium mytilinum</name>
    <dbReference type="NCBI Taxonomy" id="390894"/>
    <lineage>
        <taxon>Eukaryota</taxon>
        <taxon>Fungi</taxon>
        <taxon>Dikarya</taxon>
        <taxon>Ascomycota</taxon>
        <taxon>Pezizomycotina</taxon>
        <taxon>Dothideomycetes</taxon>
        <taxon>Pleosporomycetidae</taxon>
        <taxon>Mytilinidiales</taxon>
        <taxon>Mytilinidiaceae</taxon>
        <taxon>Lophium</taxon>
    </lineage>
</organism>
<feature type="compositionally biased region" description="Basic and acidic residues" evidence="2">
    <location>
        <begin position="49"/>
        <end position="62"/>
    </location>
</feature>
<feature type="region of interest" description="Disordered" evidence="2">
    <location>
        <begin position="366"/>
        <end position="422"/>
    </location>
</feature>
<feature type="domain" description="PH" evidence="3">
    <location>
        <begin position="749"/>
        <end position="877"/>
    </location>
</feature>
<dbReference type="InterPro" id="IPR035999">
    <property type="entry name" value="Sec7_dom_sf"/>
</dbReference>
<dbReference type="SMART" id="SM00222">
    <property type="entry name" value="Sec7"/>
    <property type="match status" value="1"/>
</dbReference>
<evidence type="ECO:0000313" key="5">
    <source>
        <dbReference type="EMBL" id="KAF2497682.1"/>
    </source>
</evidence>
<evidence type="ECO:0000259" key="4">
    <source>
        <dbReference type="PROSITE" id="PS50190"/>
    </source>
</evidence>
<name>A0A6A6R000_9PEZI</name>
<dbReference type="PROSITE" id="PS50190">
    <property type="entry name" value="SEC7"/>
    <property type="match status" value="1"/>
</dbReference>
<dbReference type="PROSITE" id="PS50003">
    <property type="entry name" value="PH_DOMAIN"/>
    <property type="match status" value="1"/>
</dbReference>
<feature type="domain" description="SEC7" evidence="4">
    <location>
        <begin position="443"/>
        <end position="624"/>
    </location>
</feature>
<feature type="compositionally biased region" description="Low complexity" evidence="2">
    <location>
        <begin position="380"/>
        <end position="391"/>
    </location>
</feature>
<dbReference type="InterPro" id="IPR000904">
    <property type="entry name" value="Sec7_dom"/>
</dbReference>
<feature type="region of interest" description="Disordered" evidence="2">
    <location>
        <begin position="1"/>
        <end position="123"/>
    </location>
</feature>
<keyword evidence="6" id="KW-1185">Reference proteome</keyword>
<sequence length="1437" mass="156618">MPLRALRPNRSERDLQRRSTLDPGGVFKRGDKARSANASSEFLGPERAAVSHDGGRPPDADLGRTSSASWSGDTQEPPPSPPIQDHNPNTKRFSIMRFRHASDSQLSVKAKEHAAASAPPVPAIPQAPAIIMTAPTVDLQGQIPKKKPAGRLQQFARRRMSFDPDSAERPNTIRKSMDKKRRPFGNMRATTSVGEDPQRLSTSHRPNALPDSSYEGNSTLSLPVPRMSDSSRSDGSSGDHVHFASPPKPKLSSNASTGRFKFGRRNKQRASLFPLPMKIDPPTSPNTAPATPRASTSAISSSSANHSPGGYSPPLTAIHRTGTQDHENDQPGSMPSPTHVALAAASMNIAAPGSSKLLRNDSLKSIHSARSSPNTGAPVRLGLRGRSSTMGSMGGRSDDAPPPTPPFISGSGRNSTSTVGRSSLSNLFGLGQRFRQNSEPHSPRYGTPALSHGTPGLSHNNSLNISREALVIPKREEGEAPGRYLERLEEVMDRSVIASVLSKTSDAFMLAVLRSYMRKFHFFGDPIDMAIRKLLMEVELPKETQQIDRVLQGFADRYHECNPGIYINPDKAYFISFSIVILHTDVFNKNNKRKMQRQDYIKNSSCEGVADDVLGCIYDNIVYTPFIHFEDDIDIKGTAAFRSKKTSVFKAPMNDPARKATREPIDPYTLIFENKLDALRPNIKDVMNLDDPYSYLGTAQSLDARTLYSTHSKYGVIQIVSSRSRPEAFMSAATQENPNETQVGIVEMPVTKVGTIWRKDTKRKAARSPWQEWGAILTQSGLSMFKNHGWVKTLTHQHEQHQKLGNTGPVVFTPPVSDFKPDHVIPMDGTVALVDTTYRKHKHSFVIYSKGGAEETFLADNETDLNDWLGKLNYSAAFETLSVRPRGLTDGQRNRGFRRLESSQSTKSISTPTGDVTIESGRIDKNFADQISAARRELMKIKISESEERLAAAIKELEGRLRDARHLQIMAPVQPKTRELVVTAAGRMAARLKWIRIEIWRMKCHRDILALDLEEEKNMANERQARIDRITGKSTPQTQPEKSSKASKIGSLARLNSKAGSLLGGKGAPLSPSPSARPGTKSSRETDFGEDVFKTPPEHSRQSSPSHAPGQYELPPLSFSPVSSHHRGSLTSAVSASGQSPTTMLREHRPSVSTLGDRASETASETASHYATPPPVEDRGAEPQNGLTVAVDGARPDTASESDADRTPASMGGSPESRSKVRRSLHRTLRDSHSGSNHRRGGKGKGSSSTIVSDDAPESEGLSRAKGSFTVHGKKASVITFGADWQDMPAEDRLKVRKQAQEAVQESGEESAMSDAEAAPSIKSGGTAPALSDAGVDEEEVAGEDVTPRPSTNEKRGKPPRHVSSQTIRPHTSSTSVNGQSQDGKDDTEPEDEVGPKNETPSKKHGILKHRHSLSEEEDSGPEHVTINGLKTQAVEA</sequence>
<dbReference type="PANTHER" id="PTHR10663">
    <property type="entry name" value="GUANYL-NUCLEOTIDE EXCHANGE FACTOR"/>
    <property type="match status" value="1"/>
</dbReference>
<feature type="compositionally biased region" description="Polar residues" evidence="2">
    <location>
        <begin position="188"/>
        <end position="205"/>
    </location>
</feature>
<accession>A0A6A6R000</accession>
<feature type="compositionally biased region" description="Basic and acidic residues" evidence="2">
    <location>
        <begin position="229"/>
        <end position="242"/>
    </location>
</feature>
<dbReference type="InterPro" id="IPR001849">
    <property type="entry name" value="PH_domain"/>
</dbReference>
<feature type="compositionally biased region" description="Polar residues" evidence="2">
    <location>
        <begin position="411"/>
        <end position="422"/>
    </location>
</feature>
<feature type="region of interest" description="Disordered" evidence="2">
    <location>
        <begin position="434"/>
        <end position="461"/>
    </location>
</feature>
<feature type="compositionally biased region" description="Basic and acidic residues" evidence="2">
    <location>
        <begin position="9"/>
        <end position="20"/>
    </location>
</feature>
<keyword evidence="1" id="KW-0175">Coiled coil</keyword>
<dbReference type="OrthoDB" id="430364at2759"/>
<reference evidence="5" key="1">
    <citation type="journal article" date="2020" name="Stud. Mycol.">
        <title>101 Dothideomycetes genomes: a test case for predicting lifestyles and emergence of pathogens.</title>
        <authorList>
            <person name="Haridas S."/>
            <person name="Albert R."/>
            <person name="Binder M."/>
            <person name="Bloem J."/>
            <person name="Labutti K."/>
            <person name="Salamov A."/>
            <person name="Andreopoulos B."/>
            <person name="Baker S."/>
            <person name="Barry K."/>
            <person name="Bills G."/>
            <person name="Bluhm B."/>
            <person name="Cannon C."/>
            <person name="Castanera R."/>
            <person name="Culley D."/>
            <person name="Daum C."/>
            <person name="Ezra D."/>
            <person name="Gonzalez J."/>
            <person name="Henrissat B."/>
            <person name="Kuo A."/>
            <person name="Liang C."/>
            <person name="Lipzen A."/>
            <person name="Lutzoni F."/>
            <person name="Magnuson J."/>
            <person name="Mondo S."/>
            <person name="Nolan M."/>
            <person name="Ohm R."/>
            <person name="Pangilinan J."/>
            <person name="Park H.-J."/>
            <person name="Ramirez L."/>
            <person name="Alfaro M."/>
            <person name="Sun H."/>
            <person name="Tritt A."/>
            <person name="Yoshinaga Y."/>
            <person name="Zwiers L.-H."/>
            <person name="Turgeon B."/>
            <person name="Goodwin S."/>
            <person name="Spatafora J."/>
            <person name="Crous P."/>
            <person name="Grigoriev I."/>
        </authorList>
    </citation>
    <scope>NUCLEOTIDE SEQUENCE</scope>
    <source>
        <strain evidence="5">CBS 269.34</strain>
    </source>
</reference>
<feature type="compositionally biased region" description="Polar residues" evidence="2">
    <location>
        <begin position="64"/>
        <end position="74"/>
    </location>
</feature>
<feature type="region of interest" description="Disordered" evidence="2">
    <location>
        <begin position="1026"/>
        <end position="1437"/>
    </location>
</feature>